<dbReference type="AlphaFoldDB" id="M7BAV2"/>
<evidence type="ECO:0000256" key="1">
    <source>
        <dbReference type="SAM" id="MobiDB-lite"/>
    </source>
</evidence>
<protein>
    <submittedName>
        <fullName evidence="2">Uncharacterized protein</fullName>
    </submittedName>
</protein>
<evidence type="ECO:0000313" key="3">
    <source>
        <dbReference type="Proteomes" id="UP000031443"/>
    </source>
</evidence>
<keyword evidence="3" id="KW-1185">Reference proteome</keyword>
<gene>
    <name evidence="2" type="ORF">UY3_07745</name>
</gene>
<evidence type="ECO:0000313" key="2">
    <source>
        <dbReference type="EMBL" id="EMP35091.1"/>
    </source>
</evidence>
<dbReference type="EMBL" id="KB529800">
    <property type="protein sequence ID" value="EMP35091.1"/>
    <property type="molecule type" value="Genomic_DNA"/>
</dbReference>
<accession>M7BAV2</accession>
<feature type="compositionally biased region" description="Basic and acidic residues" evidence="1">
    <location>
        <begin position="1"/>
        <end position="12"/>
    </location>
</feature>
<name>M7BAV2_CHEMY</name>
<feature type="region of interest" description="Disordered" evidence="1">
    <location>
        <begin position="1"/>
        <end position="73"/>
    </location>
</feature>
<sequence>MPDADRRPEERPSLPLASYQEERPSLPFASYREEPMVLEPSEDTTLTQVPYEGKSGSSPGAADPSQSPSLTQGLGLYRTACGTQPEGLDHRLGIPQPSRECSEANYRLASWPYVSQQQAQEAVRTTGLHPALDCMSWTTYFLLPTFASRLDLLAV</sequence>
<reference evidence="3" key="1">
    <citation type="journal article" date="2013" name="Nat. Genet.">
        <title>The draft genomes of soft-shell turtle and green sea turtle yield insights into the development and evolution of the turtle-specific body plan.</title>
        <authorList>
            <person name="Wang Z."/>
            <person name="Pascual-Anaya J."/>
            <person name="Zadissa A."/>
            <person name="Li W."/>
            <person name="Niimura Y."/>
            <person name="Huang Z."/>
            <person name="Li C."/>
            <person name="White S."/>
            <person name="Xiong Z."/>
            <person name="Fang D."/>
            <person name="Wang B."/>
            <person name="Ming Y."/>
            <person name="Chen Y."/>
            <person name="Zheng Y."/>
            <person name="Kuraku S."/>
            <person name="Pignatelli M."/>
            <person name="Herrero J."/>
            <person name="Beal K."/>
            <person name="Nozawa M."/>
            <person name="Li Q."/>
            <person name="Wang J."/>
            <person name="Zhang H."/>
            <person name="Yu L."/>
            <person name="Shigenobu S."/>
            <person name="Wang J."/>
            <person name="Liu J."/>
            <person name="Flicek P."/>
            <person name="Searle S."/>
            <person name="Wang J."/>
            <person name="Kuratani S."/>
            <person name="Yin Y."/>
            <person name="Aken B."/>
            <person name="Zhang G."/>
            <person name="Irie N."/>
        </authorList>
    </citation>
    <scope>NUCLEOTIDE SEQUENCE [LARGE SCALE GENOMIC DNA]</scope>
</reference>
<organism evidence="2 3">
    <name type="scientific">Chelonia mydas</name>
    <name type="common">Green sea-turtle</name>
    <name type="synonym">Chelonia agassizi</name>
    <dbReference type="NCBI Taxonomy" id="8469"/>
    <lineage>
        <taxon>Eukaryota</taxon>
        <taxon>Metazoa</taxon>
        <taxon>Chordata</taxon>
        <taxon>Craniata</taxon>
        <taxon>Vertebrata</taxon>
        <taxon>Euteleostomi</taxon>
        <taxon>Archelosauria</taxon>
        <taxon>Testudinata</taxon>
        <taxon>Testudines</taxon>
        <taxon>Cryptodira</taxon>
        <taxon>Durocryptodira</taxon>
        <taxon>Americhelydia</taxon>
        <taxon>Chelonioidea</taxon>
        <taxon>Cheloniidae</taxon>
        <taxon>Chelonia</taxon>
    </lineage>
</organism>
<dbReference type="Proteomes" id="UP000031443">
    <property type="component" value="Unassembled WGS sequence"/>
</dbReference>
<proteinExistence type="predicted"/>